<proteinExistence type="predicted"/>
<accession>A0A1I2M859</accession>
<evidence type="ECO:0008006" key="5">
    <source>
        <dbReference type="Google" id="ProtNLM"/>
    </source>
</evidence>
<dbReference type="AlphaFoldDB" id="A0A1I2M859"/>
<feature type="transmembrane region" description="Helical" evidence="2">
    <location>
        <begin position="288"/>
        <end position="312"/>
    </location>
</feature>
<keyword evidence="2" id="KW-1133">Transmembrane helix</keyword>
<keyword evidence="2" id="KW-0472">Membrane</keyword>
<keyword evidence="2" id="KW-0812">Transmembrane</keyword>
<dbReference type="RefSeq" id="WP_092888224.1">
    <property type="nucleotide sequence ID" value="NZ_FOOQ01000001.1"/>
</dbReference>
<evidence type="ECO:0000313" key="4">
    <source>
        <dbReference type="Proteomes" id="UP000198876"/>
    </source>
</evidence>
<protein>
    <recommendedName>
        <fullName evidence="5">DUF4239 domain-containing protein</fullName>
    </recommendedName>
</protein>
<dbReference type="EMBL" id="FOOQ01000001">
    <property type="protein sequence ID" value="SFF87693.1"/>
    <property type="molecule type" value="Genomic_DNA"/>
</dbReference>
<dbReference type="InterPro" id="IPR058278">
    <property type="entry name" value="DUF7972"/>
</dbReference>
<evidence type="ECO:0000256" key="1">
    <source>
        <dbReference type="SAM" id="MobiDB-lite"/>
    </source>
</evidence>
<dbReference type="Proteomes" id="UP000198876">
    <property type="component" value="Unassembled WGS sequence"/>
</dbReference>
<organism evidence="3 4">
    <name type="scientific">Halopelagius inordinatus</name>
    <dbReference type="NCBI Taxonomy" id="553467"/>
    <lineage>
        <taxon>Archaea</taxon>
        <taxon>Methanobacteriati</taxon>
        <taxon>Methanobacteriota</taxon>
        <taxon>Stenosarchaea group</taxon>
        <taxon>Halobacteria</taxon>
        <taxon>Halobacteriales</taxon>
        <taxon>Haloferacaceae</taxon>
    </lineage>
</organism>
<dbReference type="OrthoDB" id="202254at2157"/>
<dbReference type="Pfam" id="PF25927">
    <property type="entry name" value="DUF7972"/>
    <property type="match status" value="1"/>
</dbReference>
<gene>
    <name evidence="3" type="ORF">SAMN04488063_0623</name>
</gene>
<evidence type="ECO:0000313" key="3">
    <source>
        <dbReference type="EMBL" id="SFF87693.1"/>
    </source>
</evidence>
<feature type="compositionally biased region" description="Basic and acidic residues" evidence="1">
    <location>
        <begin position="331"/>
        <end position="347"/>
    </location>
</feature>
<evidence type="ECO:0000256" key="2">
    <source>
        <dbReference type="SAM" id="Phobius"/>
    </source>
</evidence>
<reference evidence="4" key="1">
    <citation type="submission" date="2016-10" db="EMBL/GenBank/DDBJ databases">
        <authorList>
            <person name="Varghese N."/>
            <person name="Submissions S."/>
        </authorList>
    </citation>
    <scope>NUCLEOTIDE SEQUENCE [LARGE SCALE GENOMIC DNA]</scope>
    <source>
        <strain evidence="4">CGMCC 1.7739</strain>
    </source>
</reference>
<sequence>MGSFESTESGDPDGDELSGPIGRAIEWVKVGGDRLLLTVGISALIFAFLLVLHALGVVEFKNANSVTRLASGMIAGSFSLVTLVVSVNQLILSQEFTPAGEHRDQFEGVMQFRRDIEDRSHVPTAPVEPARMMTVIAEAIVSQAETLADAVSDHPDEEFERRVTEYTERLAERTERFDERLDPSKVDAFDALSAAVTYNDGWQISAVRSLRNGAPELTAETEREFDELVDRLRLFSTAQEHFKTVYLQRELTRFSQLTIYCGVPAVVSAALIILVHGDIGGATIEIGYVPYVTSFLVTVVLVPLVLLSVYILRTATITRQTSTTGPLLLEEPTRERPGDVTANDADR</sequence>
<feature type="region of interest" description="Disordered" evidence="1">
    <location>
        <begin position="326"/>
        <end position="347"/>
    </location>
</feature>
<keyword evidence="4" id="KW-1185">Reference proteome</keyword>
<feature type="transmembrane region" description="Helical" evidence="2">
    <location>
        <begin position="35"/>
        <end position="57"/>
    </location>
</feature>
<feature type="transmembrane region" description="Helical" evidence="2">
    <location>
        <begin position="257"/>
        <end position="276"/>
    </location>
</feature>
<name>A0A1I2M859_9EURY</name>